<evidence type="ECO:0000256" key="8">
    <source>
        <dbReference type="PIRSR" id="PIRSR000915-3"/>
    </source>
</evidence>
<dbReference type="OrthoDB" id="9810449at2"/>
<dbReference type="PANTHER" id="PTHR19288:SF46">
    <property type="entry name" value="HALOACID DEHALOGENASE-LIKE HYDROLASE DOMAIN-CONTAINING PROTEIN 2"/>
    <property type="match status" value="1"/>
</dbReference>
<keyword evidence="2 5" id="KW-0479">Metal-binding</keyword>
<dbReference type="EC" id="3.1.3.-" evidence="5"/>
<dbReference type="EMBL" id="FNNQ01000022">
    <property type="protein sequence ID" value="SDX52597.1"/>
    <property type="molecule type" value="Genomic_DNA"/>
</dbReference>
<evidence type="ECO:0000256" key="5">
    <source>
        <dbReference type="PIRNR" id="PIRNR000915"/>
    </source>
</evidence>
<evidence type="ECO:0000256" key="1">
    <source>
        <dbReference type="ARBA" id="ARBA00006696"/>
    </source>
</evidence>
<dbReference type="SFLD" id="SFLDS00003">
    <property type="entry name" value="Haloacid_Dehalogenase"/>
    <property type="match status" value="1"/>
</dbReference>
<dbReference type="RefSeq" id="WP_091742880.1">
    <property type="nucleotide sequence ID" value="NZ_FNNQ01000022.1"/>
</dbReference>
<evidence type="ECO:0000256" key="4">
    <source>
        <dbReference type="ARBA" id="ARBA00022842"/>
    </source>
</evidence>
<comment type="similarity">
    <text evidence="1 5">Belongs to the HAD-like hydrolase superfamily. NagD family.</text>
</comment>
<dbReference type="FunFam" id="3.40.50.1000:FF:000053">
    <property type="entry name" value="TIGR01457 family HAD hydrolase"/>
    <property type="match status" value="1"/>
</dbReference>
<dbReference type="GO" id="GO:0016791">
    <property type="term" value="F:phosphatase activity"/>
    <property type="evidence" value="ECO:0007669"/>
    <property type="project" value="TreeGrafter"/>
</dbReference>
<keyword evidence="10" id="KW-1185">Reference proteome</keyword>
<comment type="function">
    <text evidence="5">Catalyzes the dephosphorylation of 2-6 carbon acid sugars in vitro.</text>
</comment>
<keyword evidence="4 5" id="KW-0460">Magnesium</keyword>
<dbReference type="SFLD" id="SFLDG01139">
    <property type="entry name" value="C2.A:_Pyridoxal_Phosphate_Phos"/>
    <property type="match status" value="1"/>
</dbReference>
<dbReference type="PANTHER" id="PTHR19288">
    <property type="entry name" value="4-NITROPHENYLPHOSPHATASE-RELATED"/>
    <property type="match status" value="1"/>
</dbReference>
<dbReference type="NCBIfam" id="TIGR01457">
    <property type="entry name" value="HAD-SF-IIA-hyp2"/>
    <property type="match status" value="1"/>
</dbReference>
<evidence type="ECO:0000256" key="7">
    <source>
        <dbReference type="PIRSR" id="PIRSR000915-2"/>
    </source>
</evidence>
<dbReference type="GO" id="GO:0005737">
    <property type="term" value="C:cytoplasm"/>
    <property type="evidence" value="ECO:0007669"/>
    <property type="project" value="TreeGrafter"/>
</dbReference>
<dbReference type="Pfam" id="PF13344">
    <property type="entry name" value="Hydrolase_6"/>
    <property type="match status" value="1"/>
</dbReference>
<evidence type="ECO:0000256" key="3">
    <source>
        <dbReference type="ARBA" id="ARBA00022801"/>
    </source>
</evidence>
<feature type="active site" description="Proton donor" evidence="6">
    <location>
        <position position="15"/>
    </location>
</feature>
<comment type="cofactor">
    <cofactor evidence="8">
        <name>Mg(2+)</name>
        <dbReference type="ChEBI" id="CHEBI:18420"/>
    </cofactor>
    <text evidence="8">Divalent metal ions. Mg(2+) is the most effective.</text>
</comment>
<organism evidence="9 10">
    <name type="scientific">Marininema mesophilum</name>
    <dbReference type="NCBI Taxonomy" id="1048340"/>
    <lineage>
        <taxon>Bacteria</taxon>
        <taxon>Bacillati</taxon>
        <taxon>Bacillota</taxon>
        <taxon>Bacilli</taxon>
        <taxon>Bacillales</taxon>
        <taxon>Thermoactinomycetaceae</taxon>
        <taxon>Marininema</taxon>
    </lineage>
</organism>
<dbReference type="PIRSF" id="PIRSF000915">
    <property type="entry name" value="PGP-type_phosphatase"/>
    <property type="match status" value="1"/>
</dbReference>
<evidence type="ECO:0000256" key="6">
    <source>
        <dbReference type="PIRSR" id="PIRSR000915-1"/>
    </source>
</evidence>
<dbReference type="InterPro" id="IPR023214">
    <property type="entry name" value="HAD_sf"/>
</dbReference>
<dbReference type="InterPro" id="IPR006357">
    <property type="entry name" value="HAD-SF_hydro_IIA"/>
</dbReference>
<dbReference type="Pfam" id="PF13242">
    <property type="entry name" value="Hydrolase_like"/>
    <property type="match status" value="1"/>
</dbReference>
<dbReference type="InterPro" id="IPR036412">
    <property type="entry name" value="HAD-like_sf"/>
</dbReference>
<name>A0A1H3CEM2_9BACL</name>
<reference evidence="9 10" key="1">
    <citation type="submission" date="2016-10" db="EMBL/GenBank/DDBJ databases">
        <authorList>
            <person name="de Groot N.N."/>
        </authorList>
    </citation>
    <scope>NUCLEOTIDE SEQUENCE [LARGE SCALE GENOMIC DNA]</scope>
    <source>
        <strain evidence="9 10">DSM 45610</strain>
    </source>
</reference>
<proteinExistence type="inferred from homology"/>
<dbReference type="Proteomes" id="UP000198534">
    <property type="component" value="Unassembled WGS sequence"/>
</dbReference>
<dbReference type="AlphaFoldDB" id="A0A1H3CEM2"/>
<feature type="binding site" evidence="7">
    <location>
        <position position="185"/>
    </location>
    <ligand>
        <name>substrate</name>
    </ligand>
</feature>
<evidence type="ECO:0000256" key="2">
    <source>
        <dbReference type="ARBA" id="ARBA00022723"/>
    </source>
</evidence>
<sequence length="259" mass="28217">MNKNYRYQGYLIDLDGTLFRGKKVIAEGLEFVRGIEERGLSLIYLTNNSTRRPEQVAEKLRHFGYPAQSEQIVTSAFAAAQTLVETFGERPSVYAIGEEGLLHALSEIGCRVTSDHPDAVVVGLDREFSYEKMKRAVLAIQNGARFFGTNGDRVLPTEEGLLPGSGSLATAVATAVGMEPIWIGKPQRPIVDVAMARLGCSREETLIVGDNVMTDILAGETCGIDSLFVTTGVTTLEEYEAGNISATYVLNSLASWQFI</sequence>
<evidence type="ECO:0000313" key="10">
    <source>
        <dbReference type="Proteomes" id="UP000198534"/>
    </source>
</evidence>
<dbReference type="GO" id="GO:0046872">
    <property type="term" value="F:metal ion binding"/>
    <property type="evidence" value="ECO:0007669"/>
    <property type="project" value="UniProtKB-KW"/>
</dbReference>
<feature type="binding site" evidence="8">
    <location>
        <position position="13"/>
    </location>
    <ligand>
        <name>Mg(2+)</name>
        <dbReference type="ChEBI" id="CHEBI:18420"/>
    </ligand>
</feature>
<protein>
    <recommendedName>
        <fullName evidence="5">Acid sugar phosphatase</fullName>
        <ecNumber evidence="5">3.1.3.-</ecNumber>
    </recommendedName>
</protein>
<dbReference type="NCBIfam" id="TIGR01460">
    <property type="entry name" value="HAD-SF-IIA"/>
    <property type="match status" value="1"/>
</dbReference>
<dbReference type="CDD" id="cd07530">
    <property type="entry name" value="HAD_Pase_UmpH-like"/>
    <property type="match status" value="1"/>
</dbReference>
<feature type="active site" description="Nucleophile" evidence="6">
    <location>
        <position position="13"/>
    </location>
</feature>
<evidence type="ECO:0000313" key="9">
    <source>
        <dbReference type="EMBL" id="SDX52597.1"/>
    </source>
</evidence>
<dbReference type="SUPFAM" id="SSF56784">
    <property type="entry name" value="HAD-like"/>
    <property type="match status" value="1"/>
</dbReference>
<keyword evidence="3" id="KW-0378">Hydrolase</keyword>
<accession>A0A1H3CEM2</accession>
<feature type="binding site" evidence="8">
    <location>
        <position position="210"/>
    </location>
    <ligand>
        <name>Mg(2+)</name>
        <dbReference type="ChEBI" id="CHEBI:18420"/>
    </ligand>
</feature>
<feature type="binding site" evidence="8">
    <location>
        <position position="15"/>
    </location>
    <ligand>
        <name>Mg(2+)</name>
        <dbReference type="ChEBI" id="CHEBI:18420"/>
    </ligand>
</feature>
<dbReference type="InterPro" id="IPR006354">
    <property type="entry name" value="HAD-SF_hydro_IIA_hyp1"/>
</dbReference>
<gene>
    <name evidence="9" type="ORF">SAMN05444487_1228</name>
</gene>
<dbReference type="STRING" id="1048340.SAMN05444487_1228"/>
<dbReference type="Gene3D" id="3.40.50.1000">
    <property type="entry name" value="HAD superfamily/HAD-like"/>
    <property type="match status" value="2"/>
</dbReference>